<accession>A0ABR0JVG0</accession>
<dbReference type="Gene3D" id="3.40.50.300">
    <property type="entry name" value="P-loop containing nucleotide triphosphate hydrolases"/>
    <property type="match status" value="1"/>
</dbReference>
<keyword evidence="1" id="KW-0677">Repeat</keyword>
<feature type="domain" description="Nephrocystin 3-like N-terminal" evidence="2">
    <location>
        <begin position="31"/>
        <end position="207"/>
    </location>
</feature>
<dbReference type="PANTHER" id="PTHR10039:SF5">
    <property type="entry name" value="NACHT DOMAIN-CONTAINING PROTEIN"/>
    <property type="match status" value="1"/>
</dbReference>
<comment type="caution">
    <text evidence="3">The sequence shown here is derived from an EMBL/GenBank/DDBJ whole genome shotgun (WGS) entry which is preliminary data.</text>
</comment>
<proteinExistence type="predicted"/>
<dbReference type="InterPro" id="IPR027417">
    <property type="entry name" value="P-loop_NTPase"/>
</dbReference>
<evidence type="ECO:0000259" key="2">
    <source>
        <dbReference type="Pfam" id="PF24883"/>
    </source>
</evidence>
<sequence length="298" mass="34056">MAMYDADILASLAFPPMSDRRNNVEQPHVNICRWILDLNEYQCWKAQPRGLLWIKGKPGAGKSRLMSFLYHRLREQRRTEHGVHLDFSFSTRGTDMQRTPLGMLRSLLNQIFCHDASIRPPVRELYTEKCTAFGRGERSWEWQRRELEALLAQAILTSAQQQQVTVFIDALDEAGEESARDTARYFHHINDRVASASAAAKSCISCRQYPIPSTVRGAEVWVEKHNGRAVSAPLSCEKSWALVPQSPISRQQSPHRLEVPAYDIVSHDVELHRSDSASQYSHFDSQYTVETYLASRLA</sequence>
<dbReference type="Proteomes" id="UP001345013">
    <property type="component" value="Unassembled WGS sequence"/>
</dbReference>
<evidence type="ECO:0000256" key="1">
    <source>
        <dbReference type="ARBA" id="ARBA00022737"/>
    </source>
</evidence>
<dbReference type="InterPro" id="IPR056884">
    <property type="entry name" value="NPHP3-like_N"/>
</dbReference>
<name>A0ABR0JVG0_9EURO</name>
<evidence type="ECO:0000313" key="4">
    <source>
        <dbReference type="Proteomes" id="UP001345013"/>
    </source>
</evidence>
<organism evidence="3 4">
    <name type="scientific">Lithohypha guttulata</name>
    <dbReference type="NCBI Taxonomy" id="1690604"/>
    <lineage>
        <taxon>Eukaryota</taxon>
        <taxon>Fungi</taxon>
        <taxon>Dikarya</taxon>
        <taxon>Ascomycota</taxon>
        <taxon>Pezizomycotina</taxon>
        <taxon>Eurotiomycetes</taxon>
        <taxon>Chaetothyriomycetidae</taxon>
        <taxon>Chaetothyriales</taxon>
        <taxon>Trichomeriaceae</taxon>
        <taxon>Lithohypha</taxon>
    </lineage>
</organism>
<protein>
    <recommendedName>
        <fullName evidence="2">Nephrocystin 3-like N-terminal domain-containing protein</fullName>
    </recommendedName>
</protein>
<dbReference type="Pfam" id="PF24883">
    <property type="entry name" value="NPHP3_N"/>
    <property type="match status" value="1"/>
</dbReference>
<evidence type="ECO:0000313" key="3">
    <source>
        <dbReference type="EMBL" id="KAK5072299.1"/>
    </source>
</evidence>
<dbReference type="SUPFAM" id="SSF52540">
    <property type="entry name" value="P-loop containing nucleoside triphosphate hydrolases"/>
    <property type="match status" value="1"/>
</dbReference>
<dbReference type="EMBL" id="JAVRRG010000331">
    <property type="protein sequence ID" value="KAK5072299.1"/>
    <property type="molecule type" value="Genomic_DNA"/>
</dbReference>
<keyword evidence="4" id="KW-1185">Reference proteome</keyword>
<reference evidence="3 4" key="1">
    <citation type="submission" date="2023-08" db="EMBL/GenBank/DDBJ databases">
        <title>Black Yeasts Isolated from many extreme environments.</title>
        <authorList>
            <person name="Coleine C."/>
            <person name="Stajich J.E."/>
            <person name="Selbmann L."/>
        </authorList>
    </citation>
    <scope>NUCLEOTIDE SEQUENCE [LARGE SCALE GENOMIC DNA]</scope>
    <source>
        <strain evidence="3 4">CCFEE 5885</strain>
    </source>
</reference>
<dbReference type="PANTHER" id="PTHR10039">
    <property type="entry name" value="AMELOGENIN"/>
    <property type="match status" value="1"/>
</dbReference>
<gene>
    <name evidence="3" type="ORF">LTR24_010465</name>
</gene>